<dbReference type="InterPro" id="IPR050164">
    <property type="entry name" value="Peptidase_C19"/>
</dbReference>
<dbReference type="InterPro" id="IPR028889">
    <property type="entry name" value="USP"/>
</dbReference>
<dbReference type="RefSeq" id="XP_023591485.1">
    <property type="nucleotide sequence ID" value="XM_023735717.1"/>
</dbReference>
<feature type="domain" description="USP" evidence="2">
    <location>
        <begin position="57"/>
        <end position="323"/>
    </location>
</feature>
<dbReference type="CDD" id="cd02257">
    <property type="entry name" value="Peptidase_C19"/>
    <property type="match status" value="1"/>
</dbReference>
<dbReference type="InterPro" id="IPR038765">
    <property type="entry name" value="Papain-like_cys_pep_sf"/>
</dbReference>
<evidence type="ECO:0000259" key="2">
    <source>
        <dbReference type="PROSITE" id="PS50235"/>
    </source>
</evidence>
<organism evidence="3 4">
    <name type="scientific">Trichechus manatus latirostris</name>
    <name type="common">Florida manatee</name>
    <dbReference type="NCBI Taxonomy" id="127582"/>
    <lineage>
        <taxon>Eukaryota</taxon>
        <taxon>Metazoa</taxon>
        <taxon>Chordata</taxon>
        <taxon>Craniata</taxon>
        <taxon>Vertebrata</taxon>
        <taxon>Euteleostomi</taxon>
        <taxon>Mammalia</taxon>
        <taxon>Eutheria</taxon>
        <taxon>Afrotheria</taxon>
        <taxon>Sirenia</taxon>
        <taxon>Trichechidae</taxon>
        <taxon>Trichechus</taxon>
    </lineage>
</organism>
<dbReference type="CTD" id="11274"/>
<dbReference type="Gene3D" id="3.90.70.10">
    <property type="entry name" value="Cysteine proteinases"/>
    <property type="match status" value="2"/>
</dbReference>
<keyword evidence="3" id="KW-1185">Reference proteome</keyword>
<dbReference type="Pfam" id="PF00443">
    <property type="entry name" value="UCH"/>
    <property type="match status" value="1"/>
</dbReference>
<evidence type="ECO:0000256" key="1">
    <source>
        <dbReference type="SAM" id="MobiDB-lite"/>
    </source>
</evidence>
<feature type="compositionally biased region" description="Basic and acidic residues" evidence="1">
    <location>
        <begin position="27"/>
        <end position="40"/>
    </location>
</feature>
<keyword evidence="4" id="KW-0378">Hydrolase</keyword>
<evidence type="ECO:0000313" key="4">
    <source>
        <dbReference type="RefSeq" id="XP_023591485.1"/>
    </source>
</evidence>
<dbReference type="SUPFAM" id="SSF54001">
    <property type="entry name" value="Cysteine proteinases"/>
    <property type="match status" value="1"/>
</dbReference>
<dbReference type="Proteomes" id="UP000248480">
    <property type="component" value="Unplaced"/>
</dbReference>
<dbReference type="GO" id="GO:0004843">
    <property type="term" value="F:cysteine-type deubiquitinase activity"/>
    <property type="evidence" value="ECO:0007669"/>
    <property type="project" value="InterPro"/>
</dbReference>
<dbReference type="AlphaFoldDB" id="A0A2Y9R7R6"/>
<dbReference type="PROSITE" id="PS00973">
    <property type="entry name" value="USP_2"/>
    <property type="match status" value="1"/>
</dbReference>
<dbReference type="GO" id="GO:0005634">
    <property type="term" value="C:nucleus"/>
    <property type="evidence" value="ECO:0007669"/>
    <property type="project" value="TreeGrafter"/>
</dbReference>
<dbReference type="GeneID" id="101342017"/>
<dbReference type="GO" id="GO:0016579">
    <property type="term" value="P:protein deubiquitination"/>
    <property type="evidence" value="ECO:0007669"/>
    <property type="project" value="InterPro"/>
</dbReference>
<name>A0A2Y9R7R6_TRIMA</name>
<dbReference type="PROSITE" id="PS00972">
    <property type="entry name" value="USP_1"/>
    <property type="match status" value="1"/>
</dbReference>
<feature type="region of interest" description="Disordered" evidence="1">
    <location>
        <begin position="19"/>
        <end position="40"/>
    </location>
</feature>
<proteinExistence type="predicted"/>
<dbReference type="PROSITE" id="PS50235">
    <property type="entry name" value="USP_3"/>
    <property type="match status" value="1"/>
</dbReference>
<sequence length="325" mass="37641">MDKVFGLLSTSCRSVLASSQPFPAEPVQKKEEDSNMKREREQLKEHFSAWDRPHGLVGLHNIGQTCCLNSLIQLFIMNVDFAKILKRITVPRGVEEQKRSVPFQLLLLLEKMQDSRQKAVQPLELAYCLQKYRVPLFVQHDAAQLYLIVWNLIKDQITDVDLEDALQCFFQPKELSAESKCFCQNCGKKSHGKQVLKLNRLPQTLTIHLLRFCIRNSKTEKICHSLCFPQSLDFNQVLPTEQDLCNAEDQPEGRYELFAVIAHVGVADFGHYCAYIRNSVDGKWFCFNDSSVCSVSWEDIRCTYGNHNYRWNETAYLLVYTKLEY</sequence>
<reference evidence="4" key="1">
    <citation type="submission" date="2025-08" db="UniProtKB">
        <authorList>
            <consortium name="RefSeq"/>
        </authorList>
    </citation>
    <scope>IDENTIFICATION</scope>
</reference>
<accession>A0A2Y9R7R6</accession>
<gene>
    <name evidence="4" type="primary">USP18</name>
</gene>
<dbReference type="InterPro" id="IPR018200">
    <property type="entry name" value="USP_CS"/>
</dbReference>
<dbReference type="InterPro" id="IPR001394">
    <property type="entry name" value="Peptidase_C19_UCH"/>
</dbReference>
<dbReference type="PANTHER" id="PTHR24006">
    <property type="entry name" value="UBIQUITIN CARBOXYL-TERMINAL HYDROLASE"/>
    <property type="match status" value="1"/>
</dbReference>
<protein>
    <submittedName>
        <fullName evidence="4">Ubl carboxyl-terminal hydrolase 18 isoform X2</fullName>
    </submittedName>
</protein>
<evidence type="ECO:0000313" key="3">
    <source>
        <dbReference type="Proteomes" id="UP000248480"/>
    </source>
</evidence>
<dbReference type="PANTHER" id="PTHR24006:SF796">
    <property type="entry name" value="UBL CARBOXYL-TERMINAL HYDROLASE 18-RELATED"/>
    <property type="match status" value="1"/>
</dbReference>
<dbReference type="GO" id="GO:0005829">
    <property type="term" value="C:cytosol"/>
    <property type="evidence" value="ECO:0007669"/>
    <property type="project" value="TreeGrafter"/>
</dbReference>